<reference evidence="2 3" key="1">
    <citation type="submission" date="2024-01" db="EMBL/GenBank/DDBJ databases">
        <title>The genome of the rayed Mediterranean limpet Patella caerulea (Linnaeus, 1758).</title>
        <authorList>
            <person name="Anh-Thu Weber A."/>
            <person name="Halstead-Nussloch G."/>
        </authorList>
    </citation>
    <scope>NUCLEOTIDE SEQUENCE [LARGE SCALE GENOMIC DNA]</scope>
    <source>
        <strain evidence="2">AATW-2023a</strain>
        <tissue evidence="2">Whole specimen</tissue>
    </source>
</reference>
<gene>
    <name evidence="2" type="ORF">SNE40_021927</name>
</gene>
<evidence type="ECO:0000259" key="1">
    <source>
        <dbReference type="PROSITE" id="PS50222"/>
    </source>
</evidence>
<dbReference type="SUPFAM" id="SSF47473">
    <property type="entry name" value="EF-hand"/>
    <property type="match status" value="1"/>
</dbReference>
<dbReference type="PROSITE" id="PS50222">
    <property type="entry name" value="EF_HAND_2"/>
    <property type="match status" value="1"/>
</dbReference>
<protein>
    <recommendedName>
        <fullName evidence="1">EF-hand domain-containing protein</fullName>
    </recommendedName>
</protein>
<sequence>MFTCCCCVEDDEAKVPILKSEQVDSKNENVVNSASKSGGFHEKLIMEKNVKENAGIVEKKPKKLLTRKLSEIAADHAKEEEKNKKTEPAEVAEETVPVKITDNAKNITENVEVVEAGLNTKAAPVAHNELEEIPDREEVKEFLEHQAFPTAILEDGVEIVPDEDELKKKEQDMAAMHKQGSLSQSEINDLYYRAEFECMDLAKDNRLCYSEFVKLLVGLGYHLGVDGAKNVWKECGKYESSFMTIDEYIRLMIKDKELENATSSCRSVFAAFDWDSSGWASKDDIIKGLETVLGITVTPALEKKIQEMDSNKDGCIYYGDYLKMQLKGFK</sequence>
<accession>A0AAN8IZH7</accession>
<dbReference type="GO" id="GO:0005509">
    <property type="term" value="F:calcium ion binding"/>
    <property type="evidence" value="ECO:0007669"/>
    <property type="project" value="InterPro"/>
</dbReference>
<dbReference type="InterPro" id="IPR011992">
    <property type="entry name" value="EF-hand-dom_pair"/>
</dbReference>
<dbReference type="Proteomes" id="UP001347796">
    <property type="component" value="Unassembled WGS sequence"/>
</dbReference>
<feature type="domain" description="EF-hand" evidence="1">
    <location>
        <begin position="187"/>
        <end position="222"/>
    </location>
</feature>
<dbReference type="EMBL" id="JAZGQO010000018">
    <property type="protein sequence ID" value="KAK6168019.1"/>
    <property type="molecule type" value="Genomic_DNA"/>
</dbReference>
<comment type="caution">
    <text evidence="2">The sequence shown here is derived from an EMBL/GenBank/DDBJ whole genome shotgun (WGS) entry which is preliminary data.</text>
</comment>
<organism evidence="2 3">
    <name type="scientific">Patella caerulea</name>
    <name type="common">Rayed Mediterranean limpet</name>
    <dbReference type="NCBI Taxonomy" id="87958"/>
    <lineage>
        <taxon>Eukaryota</taxon>
        <taxon>Metazoa</taxon>
        <taxon>Spiralia</taxon>
        <taxon>Lophotrochozoa</taxon>
        <taxon>Mollusca</taxon>
        <taxon>Gastropoda</taxon>
        <taxon>Patellogastropoda</taxon>
        <taxon>Patelloidea</taxon>
        <taxon>Patellidae</taxon>
        <taxon>Patella</taxon>
    </lineage>
</organism>
<proteinExistence type="predicted"/>
<dbReference type="AlphaFoldDB" id="A0AAN8IZH7"/>
<evidence type="ECO:0000313" key="3">
    <source>
        <dbReference type="Proteomes" id="UP001347796"/>
    </source>
</evidence>
<dbReference type="Gene3D" id="1.10.238.10">
    <property type="entry name" value="EF-hand"/>
    <property type="match status" value="2"/>
</dbReference>
<dbReference type="InterPro" id="IPR002048">
    <property type="entry name" value="EF_hand_dom"/>
</dbReference>
<name>A0AAN8IZH7_PATCE</name>
<evidence type="ECO:0000313" key="2">
    <source>
        <dbReference type="EMBL" id="KAK6168019.1"/>
    </source>
</evidence>
<keyword evidence="3" id="KW-1185">Reference proteome</keyword>